<dbReference type="Proteomes" id="UP001177597">
    <property type="component" value="Plasmid paIh2"/>
</dbReference>
<evidence type="ECO:0000313" key="2">
    <source>
        <dbReference type="Proteomes" id="UP001177597"/>
    </source>
</evidence>
<evidence type="ECO:0000313" key="1">
    <source>
        <dbReference type="EMBL" id="WGL93910.1"/>
    </source>
</evidence>
<keyword evidence="1" id="KW-0614">Plasmid</keyword>
<dbReference type="EMBL" id="CP123492">
    <property type="protein sequence ID" value="WGL93910.1"/>
    <property type="molecule type" value="Genomic_DNA"/>
</dbReference>
<organism evidence="1 2">
    <name type="scientific">Arsenophonus nasoniae</name>
    <name type="common">son-killer infecting Nasonia vitripennis</name>
    <dbReference type="NCBI Taxonomy" id="638"/>
    <lineage>
        <taxon>Bacteria</taxon>
        <taxon>Pseudomonadati</taxon>
        <taxon>Pseudomonadota</taxon>
        <taxon>Gammaproteobacteria</taxon>
        <taxon>Enterobacterales</taxon>
        <taxon>Morganellaceae</taxon>
        <taxon>Arsenophonus</taxon>
    </lineage>
</organism>
<name>A0AA95GCZ7_9GAMM</name>
<gene>
    <name evidence="1" type="ORF">QE207_00780</name>
</gene>
<protein>
    <submittedName>
        <fullName evidence="1">Uncharacterized protein</fullName>
    </submittedName>
</protein>
<sequence>MNRFEELDSNPQKTGNDRIHLYLHSANIGEEIGEQISPLIAFGVHNISIQLLYVAEIEDVDVVIEFSYQSTPEFSPNDEVYVFDETKTDADMGDELFNRLLKLKKGTEIRIQKQEIL</sequence>
<reference evidence="1" key="1">
    <citation type="submission" date="2023-04" db="EMBL/GenBank/DDBJ databases">
        <title>Genome dynamics across the evolutionary transition to endosymbiosis.</title>
        <authorList>
            <person name="Siozios S."/>
            <person name="Nadal-Jimenez P."/>
            <person name="Azagi T."/>
            <person name="Sprong H."/>
            <person name="Frost C.L."/>
            <person name="Parratt S.R."/>
            <person name="Taylor G."/>
            <person name="Brettell L."/>
            <person name="Lew K.C."/>
            <person name="Croft L."/>
            <person name="King K.C."/>
            <person name="Brockhurst M.A."/>
            <person name="Hypsa V."/>
            <person name="Novakova E."/>
            <person name="Darby A.C."/>
            <person name="Hurst G.D.D."/>
        </authorList>
    </citation>
    <scope>NUCLEOTIDE SEQUENCE</scope>
    <source>
        <strain evidence="1">AIh</strain>
        <plasmid evidence="1">paIh2</plasmid>
    </source>
</reference>
<accession>A0AA95GCZ7</accession>
<geneLocation type="plasmid" evidence="1 2">
    <name>paIh2</name>
</geneLocation>
<dbReference type="AlphaFoldDB" id="A0AA95GCZ7"/>
<dbReference type="RefSeq" id="WP_280628344.1">
    <property type="nucleotide sequence ID" value="NZ_CP123492.1"/>
</dbReference>
<proteinExistence type="predicted"/>